<accession>A0A1A0HEQ2</accession>
<dbReference type="SUPFAM" id="SSF54768">
    <property type="entry name" value="dsRNA-binding domain-like"/>
    <property type="match status" value="2"/>
</dbReference>
<dbReference type="PROSITE" id="PS50142">
    <property type="entry name" value="RNASE_3_2"/>
    <property type="match status" value="1"/>
</dbReference>
<dbReference type="Proteomes" id="UP000092555">
    <property type="component" value="Unassembled WGS sequence"/>
</dbReference>
<dbReference type="Gene3D" id="1.10.1520.10">
    <property type="entry name" value="Ribonuclease III domain"/>
    <property type="match status" value="1"/>
</dbReference>
<keyword evidence="4" id="KW-0255">Endonuclease</keyword>
<evidence type="ECO:0000256" key="3">
    <source>
        <dbReference type="ARBA" id="ARBA00022722"/>
    </source>
</evidence>
<dbReference type="FunFam" id="1.10.1520.10:FF:000001">
    <property type="entry name" value="Ribonuclease 3"/>
    <property type="match status" value="1"/>
</dbReference>
<feature type="domain" description="RNase III" evidence="8">
    <location>
        <begin position="147"/>
        <end position="251"/>
    </location>
</feature>
<dbReference type="RefSeq" id="XP_018712884.1">
    <property type="nucleotide sequence ID" value="XM_018857134.1"/>
</dbReference>
<protein>
    <recommendedName>
        <fullName evidence="2">ribonuclease III</fullName>
        <ecNumber evidence="2">3.1.26.3</ecNumber>
    </recommendedName>
</protein>
<dbReference type="InterPro" id="IPR044449">
    <property type="entry name" value="Rnt1/Pac1_DSRM_fungi"/>
</dbReference>
<dbReference type="SMART" id="SM00535">
    <property type="entry name" value="RIBOc"/>
    <property type="match status" value="1"/>
</dbReference>
<dbReference type="InterPro" id="IPR040540">
    <property type="entry name" value="RNase_3_N"/>
</dbReference>
<evidence type="ECO:0000256" key="7">
    <source>
        <dbReference type="SAM" id="MobiDB-lite"/>
    </source>
</evidence>
<dbReference type="InterPro" id="IPR014720">
    <property type="entry name" value="dsRBD_dom"/>
</dbReference>
<dbReference type="SUPFAM" id="SSF69065">
    <property type="entry name" value="RNase III domain-like"/>
    <property type="match status" value="1"/>
</dbReference>
<keyword evidence="3" id="KW-0540">Nuclease</keyword>
<dbReference type="OrthoDB" id="2392202at2759"/>
<dbReference type="PROSITE" id="PS00517">
    <property type="entry name" value="RNASE_3_1"/>
    <property type="match status" value="1"/>
</dbReference>
<evidence type="ECO:0000313" key="10">
    <source>
        <dbReference type="Proteomes" id="UP000092555"/>
    </source>
</evidence>
<name>A0A1A0HEQ2_9ASCO</name>
<dbReference type="GO" id="GO:0006364">
    <property type="term" value="P:rRNA processing"/>
    <property type="evidence" value="ECO:0007669"/>
    <property type="project" value="InterPro"/>
</dbReference>
<dbReference type="GO" id="GO:0030847">
    <property type="term" value="P:termination of RNA polymerase II transcription, exosome-dependent"/>
    <property type="evidence" value="ECO:0007669"/>
    <property type="project" value="UniProtKB-ARBA"/>
</dbReference>
<comment type="catalytic activity">
    <reaction evidence="1">
        <text>Endonucleolytic cleavage to 5'-phosphomonoester.</text>
        <dbReference type="EC" id="3.1.26.3"/>
    </reaction>
</comment>
<dbReference type="Pfam" id="PF00636">
    <property type="entry name" value="Ribonuclease_3"/>
    <property type="match status" value="1"/>
</dbReference>
<evidence type="ECO:0000256" key="4">
    <source>
        <dbReference type="ARBA" id="ARBA00022759"/>
    </source>
</evidence>
<dbReference type="STRING" id="869754.A0A1A0HEQ2"/>
<dbReference type="GO" id="GO:0034475">
    <property type="term" value="P:U4 snRNA 3'-end processing"/>
    <property type="evidence" value="ECO:0007669"/>
    <property type="project" value="UniProtKB-ARBA"/>
</dbReference>
<dbReference type="GO" id="GO:0005654">
    <property type="term" value="C:nucleoplasm"/>
    <property type="evidence" value="ECO:0007669"/>
    <property type="project" value="TreeGrafter"/>
</dbReference>
<evidence type="ECO:0000256" key="2">
    <source>
        <dbReference type="ARBA" id="ARBA00012177"/>
    </source>
</evidence>
<dbReference type="GeneID" id="30030110"/>
<dbReference type="InterPro" id="IPR036389">
    <property type="entry name" value="RNase_III_sf"/>
</dbReference>
<dbReference type="GO" id="GO:0004525">
    <property type="term" value="F:ribonuclease III activity"/>
    <property type="evidence" value="ECO:0007669"/>
    <property type="project" value="UniProtKB-EC"/>
</dbReference>
<reference evidence="9 10" key="1">
    <citation type="submission" date="2016-05" db="EMBL/GenBank/DDBJ databases">
        <title>Comparative genomics of biotechnologically important yeasts.</title>
        <authorList>
            <consortium name="DOE Joint Genome Institute"/>
            <person name="Riley R."/>
            <person name="Haridas S."/>
            <person name="Wolfe K.H."/>
            <person name="Lopes M.R."/>
            <person name="Hittinger C.T."/>
            <person name="Goker M."/>
            <person name="Salamov A."/>
            <person name="Wisecaver J."/>
            <person name="Long T.M."/>
            <person name="Aerts A.L."/>
            <person name="Barry K."/>
            <person name="Choi C."/>
            <person name="Clum A."/>
            <person name="Coughlan A.Y."/>
            <person name="Deshpande S."/>
            <person name="Douglass A.P."/>
            <person name="Hanson S.J."/>
            <person name="Klenk H.-P."/>
            <person name="LaButti K."/>
            <person name="Lapidus A."/>
            <person name="Lindquist E."/>
            <person name="Lipzen A."/>
            <person name="Meier-kolthoff J.P."/>
            <person name="Ohm R.A."/>
            <person name="Otillar R.P."/>
            <person name="Pangilinan J."/>
            <person name="Peng Y."/>
            <person name="Rokas A."/>
            <person name="Rosa C.A."/>
            <person name="Scheuner C."/>
            <person name="Sibirny A.A."/>
            <person name="Slot J.C."/>
            <person name="Stielow J.B."/>
            <person name="Sun H."/>
            <person name="Kurtzman C.P."/>
            <person name="Blackwell M."/>
            <person name="Grigoriev I.V."/>
            <person name="Jeffries T.W."/>
        </authorList>
    </citation>
    <scope>NUCLEOTIDE SEQUENCE [LARGE SCALE GENOMIC DNA]</scope>
    <source>
        <strain evidence="9 10">NRRL YB-4993</strain>
    </source>
</reference>
<evidence type="ECO:0000256" key="5">
    <source>
        <dbReference type="ARBA" id="ARBA00022801"/>
    </source>
</evidence>
<dbReference type="PANTHER" id="PTHR11207">
    <property type="entry name" value="RIBONUCLEASE III"/>
    <property type="match status" value="1"/>
</dbReference>
<dbReference type="EC" id="3.1.26.3" evidence="2"/>
<dbReference type="CDD" id="cd19876">
    <property type="entry name" value="DSRM_RNT1p-like"/>
    <property type="match status" value="1"/>
</dbReference>
<dbReference type="InterPro" id="IPR000999">
    <property type="entry name" value="RNase_III_dom"/>
</dbReference>
<dbReference type="PANTHER" id="PTHR11207:SF0">
    <property type="entry name" value="RIBONUCLEASE 3"/>
    <property type="match status" value="1"/>
</dbReference>
<dbReference type="SMART" id="SM00358">
    <property type="entry name" value="DSRM"/>
    <property type="match status" value="2"/>
</dbReference>
<keyword evidence="5" id="KW-0378">Hydrolase</keyword>
<gene>
    <name evidence="9" type="ORF">METBIDRAFT_39396</name>
</gene>
<dbReference type="AlphaFoldDB" id="A0A1A0HEQ2"/>
<keyword evidence="10" id="KW-1185">Reference proteome</keyword>
<organism evidence="9 10">
    <name type="scientific">Metschnikowia bicuspidata var. bicuspidata NRRL YB-4993</name>
    <dbReference type="NCBI Taxonomy" id="869754"/>
    <lineage>
        <taxon>Eukaryota</taxon>
        <taxon>Fungi</taxon>
        <taxon>Dikarya</taxon>
        <taxon>Ascomycota</taxon>
        <taxon>Saccharomycotina</taxon>
        <taxon>Pichiomycetes</taxon>
        <taxon>Metschnikowiaceae</taxon>
        <taxon>Metschnikowia</taxon>
    </lineage>
</organism>
<proteinExistence type="predicted"/>
<feature type="region of interest" description="Disordered" evidence="7">
    <location>
        <begin position="95"/>
        <end position="121"/>
    </location>
</feature>
<evidence type="ECO:0000256" key="6">
    <source>
        <dbReference type="ARBA" id="ARBA00022884"/>
    </source>
</evidence>
<evidence type="ECO:0000256" key="1">
    <source>
        <dbReference type="ARBA" id="ARBA00000109"/>
    </source>
</evidence>
<dbReference type="Gene3D" id="3.30.160.20">
    <property type="match status" value="2"/>
</dbReference>
<dbReference type="Pfam" id="PF00035">
    <property type="entry name" value="dsrm"/>
    <property type="match status" value="1"/>
</dbReference>
<keyword evidence="6" id="KW-0694">RNA-binding</keyword>
<dbReference type="EMBL" id="LXTC01000002">
    <property type="protein sequence ID" value="OBA22388.1"/>
    <property type="molecule type" value="Genomic_DNA"/>
</dbReference>
<dbReference type="GO" id="GO:0003725">
    <property type="term" value="F:double-stranded RNA binding"/>
    <property type="evidence" value="ECO:0007669"/>
    <property type="project" value="InterPro"/>
</dbReference>
<dbReference type="CDD" id="cd00593">
    <property type="entry name" value="RIBOc"/>
    <property type="match status" value="1"/>
</dbReference>
<sequence length="475" mass="52197">MGNVAGFGYTEINKLEHCARLLQKNIRTIVSEAPTLAQLAAYESAAAVDRFTQQEARDNRLVRLVAKLKTLHAAGQLAVFDRILCDDVRVDTPAAAAGTPAPRAPQAPEKPPPDDAEPAVEGLPALPAIRGPALRLRVFQHKSTCANKTYLNEQEIVASHNERLEFLGDSVLNTLVTYILYERFPAANEGQLSQIRSQLVSNKVLGEFAVAYGFDKKLRCNIDEDALKTGRQKVFADVFEAYVGGLATERTYDLQEVQRWLALLYAHKIAVALREMNSICAVDKEAKTELYSMIGTASLHPVYKVITNGNGVSTPFKVHCLMEGEFMGAGEAPSLKEAGLRAAMSALSNKRLVEKYGRKRLQTDRSISEVKQDKAAPGGAGKPAPVFPLVAGKAVFPNKFAKNEVYAYFGKNLGLAPEYIVTYEEQEKRYKAELKVNQAVLSVAYDTVRRNAITRAATVLLENKHLLHDIVSLVN</sequence>
<evidence type="ECO:0000259" key="8">
    <source>
        <dbReference type="PROSITE" id="PS50142"/>
    </source>
</evidence>
<comment type="caution">
    <text evidence="9">The sequence shown here is derived from an EMBL/GenBank/DDBJ whole genome shotgun (WGS) entry which is preliminary data.</text>
</comment>
<dbReference type="Pfam" id="PF18497">
    <property type="entry name" value="RNase_3_N"/>
    <property type="match status" value="1"/>
</dbReference>
<dbReference type="GO" id="GO:0034963">
    <property type="term" value="P:box C/D sno(s)RNA processing"/>
    <property type="evidence" value="ECO:0007669"/>
    <property type="project" value="UniProtKB-ARBA"/>
</dbReference>
<evidence type="ECO:0000313" key="9">
    <source>
        <dbReference type="EMBL" id="OBA22388.1"/>
    </source>
</evidence>